<reference evidence="15" key="1">
    <citation type="submission" date="2016-10" db="EMBL/GenBank/DDBJ databases">
        <title>Sequence of Gallionella enrichment culture.</title>
        <authorList>
            <person name="Poehlein A."/>
            <person name="Muehling M."/>
            <person name="Daniel R."/>
        </authorList>
    </citation>
    <scope>NUCLEOTIDE SEQUENCE</scope>
</reference>
<keyword evidence="3 15" id="KW-0645">Protease</keyword>
<keyword evidence="11 12" id="KW-0472">Membrane</keyword>
<feature type="transmembrane region" description="Helical" evidence="12">
    <location>
        <begin position="6"/>
        <end position="30"/>
    </location>
</feature>
<evidence type="ECO:0000256" key="2">
    <source>
        <dbReference type="ARBA" id="ARBA00004477"/>
    </source>
</evidence>
<evidence type="ECO:0000259" key="13">
    <source>
        <dbReference type="Pfam" id="PF01435"/>
    </source>
</evidence>
<protein>
    <submittedName>
        <fullName evidence="15">Protease HtpX</fullName>
        <ecNumber evidence="15">3.4.24.-</ecNumber>
    </submittedName>
</protein>
<comment type="subcellular location">
    <subcellularLocation>
        <location evidence="2">Endoplasmic reticulum membrane</location>
        <topology evidence="2">Multi-pass membrane protein</topology>
    </subcellularLocation>
</comment>
<dbReference type="InterPro" id="IPR001915">
    <property type="entry name" value="Peptidase_M48"/>
</dbReference>
<evidence type="ECO:0000259" key="14">
    <source>
        <dbReference type="Pfam" id="PF16491"/>
    </source>
</evidence>
<dbReference type="InterPro" id="IPR032456">
    <property type="entry name" value="Peptidase_M48_N"/>
</dbReference>
<feature type="transmembrane region" description="Helical" evidence="12">
    <location>
        <begin position="106"/>
        <end position="126"/>
    </location>
</feature>
<dbReference type="GO" id="GO:0046872">
    <property type="term" value="F:metal ion binding"/>
    <property type="evidence" value="ECO:0007669"/>
    <property type="project" value="UniProtKB-KW"/>
</dbReference>
<evidence type="ECO:0000256" key="9">
    <source>
        <dbReference type="ARBA" id="ARBA00022989"/>
    </source>
</evidence>
<keyword evidence="10" id="KW-0482">Metalloprotease</keyword>
<evidence type="ECO:0000313" key="15">
    <source>
        <dbReference type="EMBL" id="OIQ82267.1"/>
    </source>
</evidence>
<feature type="transmembrane region" description="Helical" evidence="12">
    <location>
        <begin position="180"/>
        <end position="203"/>
    </location>
</feature>
<keyword evidence="7" id="KW-0256">Endoplasmic reticulum</keyword>
<dbReference type="InterPro" id="IPR027057">
    <property type="entry name" value="CAXX_Prtase_1"/>
</dbReference>
<evidence type="ECO:0000256" key="4">
    <source>
        <dbReference type="ARBA" id="ARBA00022692"/>
    </source>
</evidence>
<dbReference type="EMBL" id="MLJW01000823">
    <property type="protein sequence ID" value="OIQ82267.1"/>
    <property type="molecule type" value="Genomic_DNA"/>
</dbReference>
<dbReference type="Pfam" id="PF16491">
    <property type="entry name" value="Peptidase_M48_N"/>
    <property type="match status" value="1"/>
</dbReference>
<proteinExistence type="predicted"/>
<keyword evidence="4 12" id="KW-0812">Transmembrane</keyword>
<feature type="transmembrane region" description="Helical" evidence="12">
    <location>
        <begin position="147"/>
        <end position="174"/>
    </location>
</feature>
<evidence type="ECO:0000256" key="11">
    <source>
        <dbReference type="ARBA" id="ARBA00023136"/>
    </source>
</evidence>
<dbReference type="FunFam" id="3.30.2010.10:FF:000002">
    <property type="entry name" value="CAAX prenyl protease"/>
    <property type="match status" value="1"/>
</dbReference>
<evidence type="ECO:0000256" key="7">
    <source>
        <dbReference type="ARBA" id="ARBA00022824"/>
    </source>
</evidence>
<sequence>MSPSSFAPAWSVLFVVALLAGTALEVWLAARQIRHVRAHRAAVPAPFAASIDDAAHRKAADYTVARTRLGQWHAAWSALLLLGWTLGGGLHALAAALGAALGDAPLAQLALLGAFALIGALLDLPWELGRTFGLEARFGFNRSTPALFIADALRNALVSALLLGPLAWLLLWLMRASALWWLWGWAAFAAFSLAMMVLFPMFIAPLFNRFEPLADGEVKSRAQALMQRCGFALQGLYVMDGSRRSAHANAYFTGIGAARRVVLFDTLLTQLTPPQVEAVLAHEVGHYQCHHIRQRLLLTLSLSLLGFALLGWLASRGWFYAGLGFDGAPVPQQQAVALILFMLVLPVFGVFATPLGAAWSRRHEFEADAYAAAHADAAELGAALVRMYRDNASTLTPDPLYVRFHYSHPPALQRLARLGALPQT</sequence>
<comment type="caution">
    <text evidence="15">The sequence shown here is derived from an EMBL/GenBank/DDBJ whole genome shotgun (WGS) entry which is preliminary data.</text>
</comment>
<organism evidence="15">
    <name type="scientific">mine drainage metagenome</name>
    <dbReference type="NCBI Taxonomy" id="410659"/>
    <lineage>
        <taxon>unclassified sequences</taxon>
        <taxon>metagenomes</taxon>
        <taxon>ecological metagenomes</taxon>
    </lineage>
</organism>
<keyword evidence="5" id="KW-0479">Metal-binding</keyword>
<keyword evidence="6 15" id="KW-0378">Hydrolase</keyword>
<keyword evidence="8" id="KW-0862">Zinc</keyword>
<dbReference type="Gene3D" id="3.30.2010.10">
    <property type="entry name" value="Metalloproteases ('zincins'), catalytic domain"/>
    <property type="match status" value="1"/>
</dbReference>
<feature type="domain" description="Peptidase M48" evidence="13">
    <location>
        <begin position="213"/>
        <end position="418"/>
    </location>
</feature>
<dbReference type="Pfam" id="PF01435">
    <property type="entry name" value="Peptidase_M48"/>
    <property type="match status" value="1"/>
</dbReference>
<dbReference type="EC" id="3.4.24.-" evidence="15"/>
<dbReference type="GO" id="GO:0071586">
    <property type="term" value="P:CAAX-box protein processing"/>
    <property type="evidence" value="ECO:0007669"/>
    <property type="project" value="InterPro"/>
</dbReference>
<dbReference type="GO" id="GO:0004222">
    <property type="term" value="F:metalloendopeptidase activity"/>
    <property type="evidence" value="ECO:0007669"/>
    <property type="project" value="InterPro"/>
</dbReference>
<evidence type="ECO:0000256" key="5">
    <source>
        <dbReference type="ARBA" id="ARBA00022723"/>
    </source>
</evidence>
<evidence type="ECO:0000256" key="10">
    <source>
        <dbReference type="ARBA" id="ARBA00023049"/>
    </source>
</evidence>
<feature type="transmembrane region" description="Helical" evidence="12">
    <location>
        <begin position="335"/>
        <end position="355"/>
    </location>
</feature>
<evidence type="ECO:0000256" key="6">
    <source>
        <dbReference type="ARBA" id="ARBA00022801"/>
    </source>
</evidence>
<gene>
    <name evidence="15" type="primary">htpX_11</name>
    <name evidence="15" type="ORF">GALL_359430</name>
</gene>
<evidence type="ECO:0000256" key="3">
    <source>
        <dbReference type="ARBA" id="ARBA00022670"/>
    </source>
</evidence>
<accession>A0A1J5QXS8</accession>
<evidence type="ECO:0000256" key="1">
    <source>
        <dbReference type="ARBA" id="ARBA00001947"/>
    </source>
</evidence>
<comment type="cofactor">
    <cofactor evidence="1">
        <name>Zn(2+)</name>
        <dbReference type="ChEBI" id="CHEBI:29105"/>
    </cofactor>
</comment>
<dbReference type="CDD" id="cd07343">
    <property type="entry name" value="M48A_Zmpste24p_like"/>
    <property type="match status" value="1"/>
</dbReference>
<evidence type="ECO:0000256" key="12">
    <source>
        <dbReference type="SAM" id="Phobius"/>
    </source>
</evidence>
<keyword evidence="9 12" id="KW-1133">Transmembrane helix</keyword>
<feature type="transmembrane region" description="Helical" evidence="12">
    <location>
        <begin position="76"/>
        <end position="100"/>
    </location>
</feature>
<name>A0A1J5QXS8_9ZZZZ</name>
<evidence type="ECO:0000256" key="8">
    <source>
        <dbReference type="ARBA" id="ARBA00022833"/>
    </source>
</evidence>
<dbReference type="GO" id="GO:0005789">
    <property type="term" value="C:endoplasmic reticulum membrane"/>
    <property type="evidence" value="ECO:0007669"/>
    <property type="project" value="UniProtKB-SubCell"/>
</dbReference>
<feature type="transmembrane region" description="Helical" evidence="12">
    <location>
        <begin position="296"/>
        <end position="315"/>
    </location>
</feature>
<feature type="domain" description="CAAX prenyl protease 1 N-terminal" evidence="14">
    <location>
        <begin position="32"/>
        <end position="209"/>
    </location>
</feature>
<dbReference type="AlphaFoldDB" id="A0A1J5QXS8"/>
<dbReference type="PANTHER" id="PTHR10120">
    <property type="entry name" value="CAAX PRENYL PROTEASE 1"/>
    <property type="match status" value="1"/>
</dbReference>